<dbReference type="EMBL" id="LRPO01000045">
    <property type="protein sequence ID" value="KWZ80438.1"/>
    <property type="molecule type" value="Genomic_DNA"/>
</dbReference>
<dbReference type="AlphaFoldDB" id="A0A133KLS2"/>
<reference evidence="3 4" key="1">
    <citation type="submission" date="2016-01" db="EMBL/GenBank/DDBJ databases">
        <authorList>
            <person name="Oliw E.H."/>
        </authorList>
    </citation>
    <scope>NUCLEOTIDE SEQUENCE [LARGE SCALE GENOMIC DNA]</scope>
    <source>
        <strain evidence="3 4">MJR8628B</strain>
    </source>
</reference>
<dbReference type="CDD" id="cd07067">
    <property type="entry name" value="HP_PGM_like"/>
    <property type="match status" value="1"/>
</dbReference>
<dbReference type="InterPro" id="IPR013078">
    <property type="entry name" value="His_Pase_superF_clade-1"/>
</dbReference>
<gene>
    <name evidence="3" type="ORF">HMPREF3196_01769</name>
</gene>
<dbReference type="SUPFAM" id="SSF53254">
    <property type="entry name" value="Phosphoglycerate mutase-like"/>
    <property type="match status" value="1"/>
</dbReference>
<dbReference type="GO" id="GO:0016791">
    <property type="term" value="F:phosphatase activity"/>
    <property type="evidence" value="ECO:0007669"/>
    <property type="project" value="TreeGrafter"/>
</dbReference>
<dbReference type="Gene3D" id="3.40.50.1240">
    <property type="entry name" value="Phosphoglycerate mutase-like"/>
    <property type="match status" value="1"/>
</dbReference>
<dbReference type="GO" id="GO:0005737">
    <property type="term" value="C:cytoplasm"/>
    <property type="evidence" value="ECO:0007669"/>
    <property type="project" value="TreeGrafter"/>
</dbReference>
<protein>
    <submittedName>
        <fullName evidence="3">Phosphoglycerate mutase family protein</fullName>
    </submittedName>
</protein>
<dbReference type="PANTHER" id="PTHR48100:SF62">
    <property type="entry name" value="GLUCOSYL-3-PHOSPHOGLYCERATE PHOSPHATASE"/>
    <property type="match status" value="1"/>
</dbReference>
<dbReference type="PATRIC" id="fig|1681.53.peg.1731"/>
<sequence length="245" mass="27448">MPAKLMSDVSSPQAMPEHVRSITLIRHGRTSYNARHCFQGQIDIPLDEIGEWQVRQTAQALRSLYVESHPERRQLVVASDLSRAMATAHAFADPLGLVVHPDARVRERNFGEWEGKELAELERECPEDYRAWAEYRGGELRHGAETKAAVGERGRAALEEWSFSAGADTDLYVFSHGSWIAQTVQTVLGLGAIHPDFADVVSMGNAHWVRFVAADMPDGTLRWRLVDYNHGPALADTDQWEHPAL</sequence>
<evidence type="ECO:0000256" key="1">
    <source>
        <dbReference type="PIRSR" id="PIRSR613078-1"/>
    </source>
</evidence>
<dbReference type="SMART" id="SM00855">
    <property type="entry name" value="PGAM"/>
    <property type="match status" value="1"/>
</dbReference>
<dbReference type="InterPro" id="IPR050275">
    <property type="entry name" value="PGM_Phosphatase"/>
</dbReference>
<evidence type="ECO:0000256" key="2">
    <source>
        <dbReference type="PIRSR" id="PIRSR613078-2"/>
    </source>
</evidence>
<evidence type="ECO:0000313" key="4">
    <source>
        <dbReference type="Proteomes" id="UP000070092"/>
    </source>
</evidence>
<comment type="caution">
    <text evidence="3">The sequence shown here is derived from an EMBL/GenBank/DDBJ whole genome shotgun (WGS) entry which is preliminary data.</text>
</comment>
<organism evidence="3 4">
    <name type="scientific">Bifidobacterium bifidum</name>
    <dbReference type="NCBI Taxonomy" id="1681"/>
    <lineage>
        <taxon>Bacteria</taxon>
        <taxon>Bacillati</taxon>
        <taxon>Actinomycetota</taxon>
        <taxon>Actinomycetes</taxon>
        <taxon>Bifidobacteriales</taxon>
        <taxon>Bifidobacteriaceae</taxon>
        <taxon>Bifidobacterium</taxon>
    </lineage>
</organism>
<accession>A0A133KLS2</accession>
<dbReference type="Proteomes" id="UP000070092">
    <property type="component" value="Unassembled WGS sequence"/>
</dbReference>
<evidence type="ECO:0000313" key="3">
    <source>
        <dbReference type="EMBL" id="KWZ80438.1"/>
    </source>
</evidence>
<dbReference type="PANTHER" id="PTHR48100">
    <property type="entry name" value="BROAD-SPECIFICITY PHOSPHATASE YOR283W-RELATED"/>
    <property type="match status" value="1"/>
</dbReference>
<name>A0A133KLS2_BIFBI</name>
<feature type="binding site" evidence="2">
    <location>
        <begin position="26"/>
        <end position="33"/>
    </location>
    <ligand>
        <name>substrate</name>
    </ligand>
</feature>
<dbReference type="Pfam" id="PF00300">
    <property type="entry name" value="His_Phos_1"/>
    <property type="match status" value="1"/>
</dbReference>
<feature type="active site" description="Proton donor/acceptor" evidence="1">
    <location>
        <position position="107"/>
    </location>
</feature>
<dbReference type="InterPro" id="IPR029033">
    <property type="entry name" value="His_PPase_superfam"/>
</dbReference>
<proteinExistence type="predicted"/>
<feature type="active site" description="Tele-phosphohistidine intermediate" evidence="1">
    <location>
        <position position="27"/>
    </location>
</feature>
<feature type="binding site" evidence="2">
    <location>
        <position position="83"/>
    </location>
    <ligand>
        <name>substrate</name>
    </ligand>
</feature>